<dbReference type="GO" id="GO:0005506">
    <property type="term" value="F:iron ion binding"/>
    <property type="evidence" value="ECO:0007669"/>
    <property type="project" value="InterPro"/>
</dbReference>
<comment type="subunit">
    <text evidence="1">Monomer.</text>
</comment>
<evidence type="ECO:0000256" key="5">
    <source>
        <dbReference type="RuleBase" id="RU000356"/>
    </source>
</evidence>
<keyword evidence="5" id="KW-0561">Oxygen transport</keyword>
<proteinExistence type="inferred from homology"/>
<evidence type="ECO:0000313" key="7">
    <source>
        <dbReference type="Proteomes" id="UP000035642"/>
    </source>
</evidence>
<dbReference type="SUPFAM" id="SSF46458">
    <property type="entry name" value="Globin-like"/>
    <property type="match status" value="1"/>
</dbReference>
<dbReference type="InterPro" id="IPR044399">
    <property type="entry name" value="Mb-like_M"/>
</dbReference>
<dbReference type="STRING" id="6313.A0A158P6L2"/>
<evidence type="ECO:0000256" key="2">
    <source>
        <dbReference type="ARBA" id="ARBA00022617"/>
    </source>
</evidence>
<dbReference type="GO" id="GO:0016491">
    <property type="term" value="F:oxidoreductase activity"/>
    <property type="evidence" value="ECO:0007669"/>
    <property type="project" value="UniProtKB-ARBA"/>
</dbReference>
<dbReference type="InterPro" id="IPR012292">
    <property type="entry name" value="Globin/Proto"/>
</dbReference>
<sequence>LTHDQRAMIRSSYTCMERESTRNGLGLFVRLFSEYPQYKNIWPQFREIPDSALISSDKLRNHGIVYMAGLKQVVAVLDDDDKLIEVAKRIARSHCKWNICKSHIEVGLTKSANNLLADPLWFPRIARSAWAKSALNLHHHRQSQSLWIRGRFATKRFYYQNGDGSWYWHWEIKSRQEGNITRSRQ</sequence>
<comment type="similarity">
    <text evidence="5">Belongs to the globin family.</text>
</comment>
<dbReference type="CDD" id="cd01040">
    <property type="entry name" value="Mb-like"/>
    <property type="match status" value="1"/>
</dbReference>
<dbReference type="PANTHER" id="PTHR46783">
    <property type="entry name" value="CYTOGLOBIN"/>
    <property type="match status" value="1"/>
</dbReference>
<dbReference type="Gene3D" id="1.10.490.10">
    <property type="entry name" value="Globins"/>
    <property type="match status" value="1"/>
</dbReference>
<keyword evidence="3" id="KW-0479">Metal-binding</keyword>
<keyword evidence="7" id="KW-1185">Reference proteome</keyword>
<reference evidence="8" key="2">
    <citation type="submission" date="2016-04" db="UniProtKB">
        <authorList>
            <consortium name="WormBaseParasite"/>
        </authorList>
    </citation>
    <scope>IDENTIFICATION</scope>
</reference>
<dbReference type="GO" id="GO:0005344">
    <property type="term" value="F:oxygen carrier activity"/>
    <property type="evidence" value="ECO:0007669"/>
    <property type="project" value="UniProtKB-KW"/>
</dbReference>
<dbReference type="InterPro" id="IPR000971">
    <property type="entry name" value="Globin"/>
</dbReference>
<dbReference type="PANTHER" id="PTHR46783:SF1">
    <property type="entry name" value="CYTOGLOBIN-1-RELATED"/>
    <property type="match status" value="1"/>
</dbReference>
<evidence type="ECO:0000256" key="4">
    <source>
        <dbReference type="ARBA" id="ARBA00023004"/>
    </source>
</evidence>
<dbReference type="Pfam" id="PF00042">
    <property type="entry name" value="Globin"/>
    <property type="match status" value="1"/>
</dbReference>
<dbReference type="GO" id="GO:0019825">
    <property type="term" value="F:oxygen binding"/>
    <property type="evidence" value="ECO:0007669"/>
    <property type="project" value="InterPro"/>
</dbReference>
<feature type="domain" description="Globin" evidence="6">
    <location>
        <begin position="1"/>
        <end position="185"/>
    </location>
</feature>
<evidence type="ECO:0000256" key="3">
    <source>
        <dbReference type="ARBA" id="ARBA00022723"/>
    </source>
</evidence>
<dbReference type="InterPro" id="IPR009050">
    <property type="entry name" value="Globin-like_sf"/>
</dbReference>
<dbReference type="GO" id="GO:0020037">
    <property type="term" value="F:heme binding"/>
    <property type="evidence" value="ECO:0007669"/>
    <property type="project" value="InterPro"/>
</dbReference>
<dbReference type="InterPro" id="IPR013314">
    <property type="entry name" value="Globin_lamprey/hagfish"/>
</dbReference>
<dbReference type="PROSITE" id="PS01033">
    <property type="entry name" value="GLOBIN"/>
    <property type="match status" value="1"/>
</dbReference>
<evidence type="ECO:0000313" key="8">
    <source>
        <dbReference type="WBParaSite" id="ACAC_0000120901-mRNA-1"/>
    </source>
</evidence>
<evidence type="ECO:0000256" key="1">
    <source>
        <dbReference type="ARBA" id="ARBA00011245"/>
    </source>
</evidence>
<dbReference type="AlphaFoldDB" id="A0A158P6L2"/>
<dbReference type="Proteomes" id="UP000035642">
    <property type="component" value="Unassembled WGS sequence"/>
</dbReference>
<protein>
    <submittedName>
        <fullName evidence="8">GLOBIN domain-containing protein</fullName>
    </submittedName>
</protein>
<name>A0A158P6L2_ANGCA</name>
<keyword evidence="4" id="KW-0408">Iron</keyword>
<reference evidence="7" key="1">
    <citation type="submission" date="2012-09" db="EMBL/GenBank/DDBJ databases">
        <authorList>
            <person name="Martin A.A."/>
        </authorList>
    </citation>
    <scope>NUCLEOTIDE SEQUENCE</scope>
</reference>
<evidence type="ECO:0000259" key="6">
    <source>
        <dbReference type="PROSITE" id="PS01033"/>
    </source>
</evidence>
<accession>A0A158P6L2</accession>
<organism evidence="7 8">
    <name type="scientific">Angiostrongylus cantonensis</name>
    <name type="common">Rat lungworm</name>
    <dbReference type="NCBI Taxonomy" id="6313"/>
    <lineage>
        <taxon>Eukaryota</taxon>
        <taxon>Metazoa</taxon>
        <taxon>Ecdysozoa</taxon>
        <taxon>Nematoda</taxon>
        <taxon>Chromadorea</taxon>
        <taxon>Rhabditida</taxon>
        <taxon>Rhabditina</taxon>
        <taxon>Rhabditomorpha</taxon>
        <taxon>Strongyloidea</taxon>
        <taxon>Metastrongylidae</taxon>
        <taxon>Angiostrongylus</taxon>
    </lineage>
</organism>
<keyword evidence="5" id="KW-0813">Transport</keyword>
<dbReference type="WBParaSite" id="ACAC_0000120901-mRNA-1">
    <property type="protein sequence ID" value="ACAC_0000120901-mRNA-1"/>
    <property type="gene ID" value="ACAC_0000120901"/>
</dbReference>
<keyword evidence="2 5" id="KW-0349">Heme</keyword>